<feature type="compositionally biased region" description="Basic and acidic residues" evidence="6">
    <location>
        <begin position="72"/>
        <end position="83"/>
    </location>
</feature>
<dbReference type="Pfam" id="PF00412">
    <property type="entry name" value="LIM"/>
    <property type="match status" value="2"/>
</dbReference>
<feature type="compositionally biased region" description="Pro residues" evidence="6">
    <location>
        <begin position="555"/>
        <end position="565"/>
    </location>
</feature>
<feature type="compositionally biased region" description="Low complexity" evidence="6">
    <location>
        <begin position="589"/>
        <end position="633"/>
    </location>
</feature>
<feature type="region of interest" description="Disordered" evidence="6">
    <location>
        <begin position="66"/>
        <end position="376"/>
    </location>
</feature>
<reference evidence="8 9" key="1">
    <citation type="submission" date="2014-04" db="EMBL/GenBank/DDBJ databases">
        <authorList>
            <consortium name="DOE Joint Genome Institute"/>
            <person name="Kuo A."/>
            <person name="Tarkka M."/>
            <person name="Buscot F."/>
            <person name="Kohler A."/>
            <person name="Nagy L.G."/>
            <person name="Floudas D."/>
            <person name="Copeland A."/>
            <person name="Barry K.W."/>
            <person name="Cichocki N."/>
            <person name="Veneault-Fourrey C."/>
            <person name="LaButti K."/>
            <person name="Lindquist E.A."/>
            <person name="Lipzen A."/>
            <person name="Lundell T."/>
            <person name="Morin E."/>
            <person name="Murat C."/>
            <person name="Sun H."/>
            <person name="Tunlid A."/>
            <person name="Henrissat B."/>
            <person name="Grigoriev I.V."/>
            <person name="Hibbett D.S."/>
            <person name="Martin F."/>
            <person name="Nordberg H.P."/>
            <person name="Cantor M.N."/>
            <person name="Hua S.X."/>
        </authorList>
    </citation>
    <scope>NUCLEOTIDE SEQUENCE [LARGE SCALE GENOMIC DNA]</scope>
    <source>
        <strain evidence="8 9">F 1598</strain>
    </source>
</reference>
<dbReference type="GO" id="GO:0005634">
    <property type="term" value="C:nucleus"/>
    <property type="evidence" value="ECO:0007669"/>
    <property type="project" value="TreeGrafter"/>
</dbReference>
<keyword evidence="1 5" id="KW-0479">Metal-binding</keyword>
<evidence type="ECO:0000256" key="4">
    <source>
        <dbReference type="ARBA" id="ARBA00023038"/>
    </source>
</evidence>
<dbReference type="Proteomes" id="UP000054166">
    <property type="component" value="Unassembled WGS sequence"/>
</dbReference>
<dbReference type="EMBL" id="KN833008">
    <property type="protein sequence ID" value="KIM79648.1"/>
    <property type="molecule type" value="Genomic_DNA"/>
</dbReference>
<sequence length="901" mass="96943">MAQTLHSNPPGRISQLLPTVKCSNCAVLVPLTELGEHICAPAPALPKPPSSPSSLLPARLQGFVSRRSQTFKSRESNVPERHGTPSIKAPPPARLNSPGPSSAPPFAQPNSAQLSPGWNLNRLPSPLSDGGGSSRNDVPLRERLRSTSDSRESPIPFTQQRQRTLSTGRREPHPPQPPPSPIVRNRTPSNDSRRPTTPLRPSLDSRPSQDLRSPNTPRRPSFDDRPPNDTRAPTTPLRPSFNTHPSNDARSPSRNPSVDTRSSHDTRASSRQPSLDTRPSDDTRAPSRRPSFDTRPPDDARASSTRPSVDHFSSSDRQRPPRERRPSTASVRPPPRQGSYALDVVPPTSPPPASPAPPRSPALSEPDTKVGGDAGMAGVGRRGFAAAAHAAMFATVTGHVGGPRYDGGVASGGADGRRPNAPKYLDINTASSSYSAGTPPLSPNSGYSSHSPGPRSPISPHSGHLSTTRSSTSTTKGGVSPAIVRTPSPGSARAAFFDKFKDKIPPVDTSKPYEPVEKESAVEALPPSPSTGSEYGLAYADSTDEEGGELIHRLPSPPPSAPPPARNRSLSETKANLVRFPSVDEKTMSALKKSASSSSGSSGSRFLFGSTRQSSLSGRNRSNSGSASNYSRSTARSTHALEKAMETLFEEGSSATGSSATNAKAKNGRSNTIPGLPPQSPEHKAPKLPIRSLTSPSSATFEDAKRKKKKECMKCDKTIDDGRWIQTDAGGVLCEKCWKNMYLPKCRRCTKPIEKQAVSSSDGQLKGKYHRECFNCHTCHKPFPDKEFYVLDGKPLCAYHYHEANESLCASCGQPIEGPCAVSHTGQRYHPEHLSCEYPGCKVTLDEYWEADGKMMCERHANIVGGYNSEDYEGRLAESKAQRRFTKFIDLASGADSDDLR</sequence>
<dbReference type="SMART" id="SM00132">
    <property type="entry name" value="LIM"/>
    <property type="match status" value="2"/>
</dbReference>
<protein>
    <recommendedName>
        <fullName evidence="7">LIM zinc-binding domain-containing protein</fullName>
    </recommendedName>
</protein>
<evidence type="ECO:0000259" key="7">
    <source>
        <dbReference type="PROSITE" id="PS50023"/>
    </source>
</evidence>
<evidence type="ECO:0000256" key="5">
    <source>
        <dbReference type="PROSITE-ProRule" id="PRU00125"/>
    </source>
</evidence>
<evidence type="ECO:0000256" key="1">
    <source>
        <dbReference type="ARBA" id="ARBA00022723"/>
    </source>
</evidence>
<dbReference type="GO" id="GO:0046872">
    <property type="term" value="F:metal ion binding"/>
    <property type="evidence" value="ECO:0007669"/>
    <property type="project" value="UniProtKB-KW"/>
</dbReference>
<dbReference type="GO" id="GO:0030695">
    <property type="term" value="F:GTPase regulator activity"/>
    <property type="evidence" value="ECO:0007669"/>
    <property type="project" value="UniProtKB-ARBA"/>
</dbReference>
<feature type="compositionally biased region" description="Polar residues" evidence="6">
    <location>
        <begin position="205"/>
        <end position="218"/>
    </location>
</feature>
<feature type="compositionally biased region" description="Polar residues" evidence="6">
    <location>
        <begin position="240"/>
        <end position="260"/>
    </location>
</feature>
<dbReference type="PROSITE" id="PS00478">
    <property type="entry name" value="LIM_DOMAIN_1"/>
    <property type="match status" value="1"/>
</dbReference>
<keyword evidence="3 5" id="KW-0862">Zinc</keyword>
<feature type="compositionally biased region" description="Basic and acidic residues" evidence="6">
    <location>
        <begin position="278"/>
        <end position="301"/>
    </location>
</feature>
<feature type="compositionally biased region" description="Pro residues" evidence="6">
    <location>
        <begin position="347"/>
        <end position="360"/>
    </location>
</feature>
<dbReference type="GO" id="GO:0003712">
    <property type="term" value="F:transcription coregulator activity"/>
    <property type="evidence" value="ECO:0007669"/>
    <property type="project" value="TreeGrafter"/>
</dbReference>
<feature type="compositionally biased region" description="Low complexity" evidence="6">
    <location>
        <begin position="466"/>
        <end position="475"/>
    </location>
</feature>
<reference evidence="9" key="2">
    <citation type="submission" date="2015-01" db="EMBL/GenBank/DDBJ databases">
        <title>Evolutionary Origins and Diversification of the Mycorrhizal Mutualists.</title>
        <authorList>
            <consortium name="DOE Joint Genome Institute"/>
            <consortium name="Mycorrhizal Genomics Consortium"/>
            <person name="Kohler A."/>
            <person name="Kuo A."/>
            <person name="Nagy L.G."/>
            <person name="Floudas D."/>
            <person name="Copeland A."/>
            <person name="Barry K.W."/>
            <person name="Cichocki N."/>
            <person name="Veneault-Fourrey C."/>
            <person name="LaButti K."/>
            <person name="Lindquist E.A."/>
            <person name="Lipzen A."/>
            <person name="Lundell T."/>
            <person name="Morin E."/>
            <person name="Murat C."/>
            <person name="Riley R."/>
            <person name="Ohm R."/>
            <person name="Sun H."/>
            <person name="Tunlid A."/>
            <person name="Henrissat B."/>
            <person name="Grigoriev I.V."/>
            <person name="Hibbett D.S."/>
            <person name="Martin F."/>
        </authorList>
    </citation>
    <scope>NUCLEOTIDE SEQUENCE [LARGE SCALE GENOMIC DNA]</scope>
    <source>
        <strain evidence="9">F 1598</strain>
    </source>
</reference>
<feature type="region of interest" description="Disordered" evidence="6">
    <location>
        <begin position="503"/>
        <end position="638"/>
    </location>
</feature>
<keyword evidence="4 5" id="KW-0440">LIM domain</keyword>
<dbReference type="AlphaFoldDB" id="A0A0C3B087"/>
<gene>
    <name evidence="8" type="ORF">PILCRDRAFT_551327</name>
</gene>
<evidence type="ECO:0000256" key="3">
    <source>
        <dbReference type="ARBA" id="ARBA00022833"/>
    </source>
</evidence>
<feature type="region of interest" description="Disordered" evidence="6">
    <location>
        <begin position="410"/>
        <end position="490"/>
    </location>
</feature>
<accession>A0A0C3B087</accession>
<feature type="domain" description="LIM zinc-binding" evidence="7">
    <location>
        <begin position="744"/>
        <end position="807"/>
    </location>
</feature>
<name>A0A0C3B087_PILCF</name>
<feature type="compositionally biased region" description="Polar residues" evidence="6">
    <location>
        <begin position="156"/>
        <end position="167"/>
    </location>
</feature>
<feature type="compositionally biased region" description="Basic and acidic residues" evidence="6">
    <location>
        <begin position="138"/>
        <end position="152"/>
    </location>
</feature>
<feature type="compositionally biased region" description="Basic and acidic residues" evidence="6">
    <location>
        <begin position="313"/>
        <end position="326"/>
    </location>
</feature>
<dbReference type="OrthoDB" id="1112565at2759"/>
<keyword evidence="9" id="KW-1185">Reference proteome</keyword>
<organism evidence="8 9">
    <name type="scientific">Piloderma croceum (strain F 1598)</name>
    <dbReference type="NCBI Taxonomy" id="765440"/>
    <lineage>
        <taxon>Eukaryota</taxon>
        <taxon>Fungi</taxon>
        <taxon>Dikarya</taxon>
        <taxon>Basidiomycota</taxon>
        <taxon>Agaricomycotina</taxon>
        <taxon>Agaricomycetes</taxon>
        <taxon>Agaricomycetidae</taxon>
        <taxon>Atheliales</taxon>
        <taxon>Atheliaceae</taxon>
        <taxon>Piloderma</taxon>
    </lineage>
</organism>
<dbReference type="Gene3D" id="2.10.110.10">
    <property type="entry name" value="Cysteine Rich Protein"/>
    <property type="match status" value="2"/>
</dbReference>
<evidence type="ECO:0000313" key="9">
    <source>
        <dbReference type="Proteomes" id="UP000054166"/>
    </source>
</evidence>
<dbReference type="CDD" id="cd08368">
    <property type="entry name" value="LIM"/>
    <property type="match status" value="1"/>
</dbReference>
<evidence type="ECO:0000313" key="8">
    <source>
        <dbReference type="EMBL" id="KIM79648.1"/>
    </source>
</evidence>
<dbReference type="STRING" id="765440.A0A0C3B087"/>
<dbReference type="SUPFAM" id="SSF57716">
    <property type="entry name" value="Glucocorticoid receptor-like (DNA-binding domain)"/>
    <property type="match status" value="2"/>
</dbReference>
<feature type="region of interest" description="Disordered" evidence="6">
    <location>
        <begin position="650"/>
        <end position="704"/>
    </location>
</feature>
<dbReference type="CDD" id="cd09397">
    <property type="entry name" value="LIM1_UF1"/>
    <property type="match status" value="1"/>
</dbReference>
<dbReference type="InterPro" id="IPR001781">
    <property type="entry name" value="Znf_LIM"/>
</dbReference>
<proteinExistence type="predicted"/>
<evidence type="ECO:0000256" key="6">
    <source>
        <dbReference type="SAM" id="MobiDB-lite"/>
    </source>
</evidence>
<feature type="compositionally biased region" description="Polar residues" evidence="6">
    <location>
        <begin position="108"/>
        <end position="118"/>
    </location>
</feature>
<dbReference type="PANTHER" id="PTHR24205:SF16">
    <property type="entry name" value="GH01042P-RELATED"/>
    <property type="match status" value="1"/>
</dbReference>
<dbReference type="PANTHER" id="PTHR24205">
    <property type="entry name" value="FOUR AND A HALF LIM DOMAINS PROTEIN"/>
    <property type="match status" value="1"/>
</dbReference>
<feature type="compositionally biased region" description="Low complexity" evidence="6">
    <location>
        <begin position="652"/>
        <end position="665"/>
    </location>
</feature>
<evidence type="ECO:0000256" key="2">
    <source>
        <dbReference type="ARBA" id="ARBA00022737"/>
    </source>
</evidence>
<keyword evidence="2" id="KW-0677">Repeat</keyword>
<dbReference type="PROSITE" id="PS50023">
    <property type="entry name" value="LIM_DOMAIN_2"/>
    <property type="match status" value="1"/>
</dbReference>
<dbReference type="InParanoid" id="A0A0C3B087"/>
<dbReference type="HOGENOM" id="CLU_315479_0_0_1"/>